<evidence type="ECO:0000256" key="1">
    <source>
        <dbReference type="SAM" id="Phobius"/>
    </source>
</evidence>
<dbReference type="EMBL" id="JARKIF010000023">
    <property type="protein sequence ID" value="KAJ7615935.1"/>
    <property type="molecule type" value="Genomic_DNA"/>
</dbReference>
<accession>A0AAD7BAV9</accession>
<evidence type="ECO:0000313" key="2">
    <source>
        <dbReference type="EMBL" id="KAJ7615935.1"/>
    </source>
</evidence>
<dbReference type="AlphaFoldDB" id="A0AAD7BAV9"/>
<feature type="transmembrane region" description="Helical" evidence="1">
    <location>
        <begin position="47"/>
        <end position="75"/>
    </location>
</feature>
<keyword evidence="1" id="KW-0812">Transmembrane</keyword>
<dbReference type="Proteomes" id="UP001221142">
    <property type="component" value="Unassembled WGS sequence"/>
</dbReference>
<reference evidence="2" key="1">
    <citation type="submission" date="2023-03" db="EMBL/GenBank/DDBJ databases">
        <title>Massive genome expansion in bonnet fungi (Mycena s.s.) driven by repeated elements and novel gene families across ecological guilds.</title>
        <authorList>
            <consortium name="Lawrence Berkeley National Laboratory"/>
            <person name="Harder C.B."/>
            <person name="Miyauchi S."/>
            <person name="Viragh M."/>
            <person name="Kuo A."/>
            <person name="Thoen E."/>
            <person name="Andreopoulos B."/>
            <person name="Lu D."/>
            <person name="Skrede I."/>
            <person name="Drula E."/>
            <person name="Henrissat B."/>
            <person name="Morin E."/>
            <person name="Kohler A."/>
            <person name="Barry K."/>
            <person name="LaButti K."/>
            <person name="Morin E."/>
            <person name="Salamov A."/>
            <person name="Lipzen A."/>
            <person name="Mereny Z."/>
            <person name="Hegedus B."/>
            <person name="Baldrian P."/>
            <person name="Stursova M."/>
            <person name="Weitz H."/>
            <person name="Taylor A."/>
            <person name="Grigoriev I.V."/>
            <person name="Nagy L.G."/>
            <person name="Martin F."/>
            <person name="Kauserud H."/>
        </authorList>
    </citation>
    <scope>NUCLEOTIDE SEQUENCE</scope>
    <source>
        <strain evidence="2">9284</strain>
    </source>
</reference>
<evidence type="ECO:0000313" key="3">
    <source>
        <dbReference type="Proteomes" id="UP001221142"/>
    </source>
</evidence>
<name>A0AAD7BAV9_9AGAR</name>
<comment type="caution">
    <text evidence="2">The sequence shown here is derived from an EMBL/GenBank/DDBJ whole genome shotgun (WGS) entry which is preliminary data.</text>
</comment>
<keyword evidence="1" id="KW-0472">Membrane</keyword>
<protein>
    <submittedName>
        <fullName evidence="2">Uncharacterized protein</fullName>
    </submittedName>
</protein>
<proteinExistence type="predicted"/>
<keyword evidence="3" id="KW-1185">Reference proteome</keyword>
<gene>
    <name evidence="2" type="ORF">FB45DRAFT_934967</name>
</gene>
<keyword evidence="1" id="KW-1133">Transmembrane helix</keyword>
<organism evidence="2 3">
    <name type="scientific">Roridomyces roridus</name>
    <dbReference type="NCBI Taxonomy" id="1738132"/>
    <lineage>
        <taxon>Eukaryota</taxon>
        <taxon>Fungi</taxon>
        <taxon>Dikarya</taxon>
        <taxon>Basidiomycota</taxon>
        <taxon>Agaricomycotina</taxon>
        <taxon>Agaricomycetes</taxon>
        <taxon>Agaricomycetidae</taxon>
        <taxon>Agaricales</taxon>
        <taxon>Marasmiineae</taxon>
        <taxon>Mycenaceae</taxon>
        <taxon>Roridomyces</taxon>
    </lineage>
</organism>
<sequence>MVGSYHDQVIGTLLVASWFHTALYLAEMMQAYSYLKTFRHDGRTTRLLVIVCCIVDTVALVGIMVGCIWCVVLSASS</sequence>
<feature type="transmembrane region" description="Helical" evidence="1">
    <location>
        <begin position="6"/>
        <end position="26"/>
    </location>
</feature>